<keyword evidence="3" id="KW-1185">Reference proteome</keyword>
<dbReference type="InParanoid" id="F9XF61"/>
<evidence type="ECO:0000313" key="3">
    <source>
        <dbReference type="Proteomes" id="UP000008062"/>
    </source>
</evidence>
<reference evidence="2 3" key="1">
    <citation type="journal article" date="2011" name="PLoS Genet.">
        <title>Finished genome of the fungal wheat pathogen Mycosphaerella graminicola reveals dispensome structure, chromosome plasticity, and stealth pathogenesis.</title>
        <authorList>
            <person name="Goodwin S.B."/>
            <person name="Ben M'barek S."/>
            <person name="Dhillon B."/>
            <person name="Wittenberg A.H.J."/>
            <person name="Crane C.F."/>
            <person name="Hane J.K."/>
            <person name="Foster A.J."/>
            <person name="Van der Lee T.A.J."/>
            <person name="Grimwood J."/>
            <person name="Aerts A."/>
            <person name="Antoniw J."/>
            <person name="Bailey A."/>
            <person name="Bluhm B."/>
            <person name="Bowler J."/>
            <person name="Bristow J."/>
            <person name="van der Burgt A."/>
            <person name="Canto-Canche B."/>
            <person name="Churchill A.C.L."/>
            <person name="Conde-Ferraez L."/>
            <person name="Cools H.J."/>
            <person name="Coutinho P.M."/>
            <person name="Csukai M."/>
            <person name="Dehal P."/>
            <person name="De Wit P."/>
            <person name="Donzelli B."/>
            <person name="van de Geest H.C."/>
            <person name="van Ham R.C.H.J."/>
            <person name="Hammond-Kosack K.E."/>
            <person name="Henrissat B."/>
            <person name="Kilian A."/>
            <person name="Kobayashi A.K."/>
            <person name="Koopmann E."/>
            <person name="Kourmpetis Y."/>
            <person name="Kuzniar A."/>
            <person name="Lindquist E."/>
            <person name="Lombard V."/>
            <person name="Maliepaard C."/>
            <person name="Martins N."/>
            <person name="Mehrabi R."/>
            <person name="Nap J.P.H."/>
            <person name="Ponomarenko A."/>
            <person name="Rudd J.J."/>
            <person name="Salamov A."/>
            <person name="Schmutz J."/>
            <person name="Schouten H.J."/>
            <person name="Shapiro H."/>
            <person name="Stergiopoulos I."/>
            <person name="Torriani S.F.F."/>
            <person name="Tu H."/>
            <person name="de Vries R.P."/>
            <person name="Waalwijk C."/>
            <person name="Ware S.B."/>
            <person name="Wiebenga A."/>
            <person name="Zwiers L.-H."/>
            <person name="Oliver R.P."/>
            <person name="Grigoriev I.V."/>
            <person name="Kema G.H.J."/>
        </authorList>
    </citation>
    <scope>NUCLEOTIDE SEQUENCE [LARGE SCALE GENOMIC DNA]</scope>
    <source>
        <strain evidence="3">CBS 115943 / IPO323</strain>
    </source>
</reference>
<gene>
    <name evidence="2" type="ORF">MYCGRDRAFT_94788</name>
</gene>
<dbReference type="GeneID" id="13397632"/>
<dbReference type="HOGENOM" id="CLU_1046658_0_0_1"/>
<accession>F9XF61</accession>
<organism evidence="2 3">
    <name type="scientific">Zymoseptoria tritici (strain CBS 115943 / IPO323)</name>
    <name type="common">Speckled leaf blotch fungus</name>
    <name type="synonym">Septoria tritici</name>
    <dbReference type="NCBI Taxonomy" id="336722"/>
    <lineage>
        <taxon>Eukaryota</taxon>
        <taxon>Fungi</taxon>
        <taxon>Dikarya</taxon>
        <taxon>Ascomycota</taxon>
        <taxon>Pezizomycotina</taxon>
        <taxon>Dothideomycetes</taxon>
        <taxon>Dothideomycetidae</taxon>
        <taxon>Mycosphaerellales</taxon>
        <taxon>Mycosphaerellaceae</taxon>
        <taxon>Zymoseptoria</taxon>
    </lineage>
</organism>
<protein>
    <submittedName>
        <fullName evidence="2">Uncharacterized protein</fullName>
    </submittedName>
</protein>
<proteinExistence type="predicted"/>
<dbReference type="EMBL" id="CM001202">
    <property type="protein sequence ID" value="EGP85948.1"/>
    <property type="molecule type" value="Genomic_DNA"/>
</dbReference>
<evidence type="ECO:0000256" key="1">
    <source>
        <dbReference type="SAM" id="MobiDB-lite"/>
    </source>
</evidence>
<dbReference type="KEGG" id="ztr:MYCGRDRAFT_94788"/>
<dbReference type="VEuPathDB" id="FungiDB:ZTRI_7.759"/>
<sequence>MAASTQNEPGSGPNVRSFDMDITFRVRARKGDSKHASYSGHTMTRTPMQESRSTRITNRRTSYPQRMQLRQARQHNESSRLLRLSPELRNHIFELVLVDDEQVFIGANTTLPGLLSTSSQIRAETHLMFWQRNEFVWQISDYNAANLQRFTTSDLYVSFDNVARTRTYQVRVLDQPNWRNLLAWLYAEHSATTRETFKIVSKRPPREFIRIVTLLKDTISSREICWKEDSLAISRAIQRNGLASCDERWGREDYFAEFRTDKWKEL</sequence>
<dbReference type="OrthoDB" id="3633445at2759"/>
<dbReference type="OMA" id="NACKMIR"/>
<feature type="compositionally biased region" description="Polar residues" evidence="1">
    <location>
        <begin position="39"/>
        <end position="50"/>
    </location>
</feature>
<feature type="region of interest" description="Disordered" evidence="1">
    <location>
        <begin position="29"/>
        <end position="60"/>
    </location>
</feature>
<dbReference type="RefSeq" id="XP_003850972.1">
    <property type="nucleotide sequence ID" value="XM_003850924.1"/>
</dbReference>
<evidence type="ECO:0000313" key="2">
    <source>
        <dbReference type="EMBL" id="EGP85948.1"/>
    </source>
</evidence>
<name>F9XF61_ZYMTI</name>
<dbReference type="Proteomes" id="UP000008062">
    <property type="component" value="Chromosome 7"/>
</dbReference>
<dbReference type="AlphaFoldDB" id="F9XF61"/>